<feature type="transmembrane region" description="Helical" evidence="1">
    <location>
        <begin position="199"/>
        <end position="217"/>
    </location>
</feature>
<feature type="transmembrane region" description="Helical" evidence="1">
    <location>
        <begin position="174"/>
        <end position="193"/>
    </location>
</feature>
<reference evidence="2 3" key="1">
    <citation type="submission" date="2016-11" db="EMBL/GenBank/DDBJ databases">
        <title>Study of marine rhodopsin-containing bacteria.</title>
        <authorList>
            <person name="Yoshizawa S."/>
            <person name="Kumagai Y."/>
            <person name="Kogure K."/>
        </authorList>
    </citation>
    <scope>NUCLEOTIDE SEQUENCE [LARGE SCALE GENOMIC DNA]</scope>
    <source>
        <strain evidence="2 3">SG-29</strain>
    </source>
</reference>
<dbReference type="RefSeq" id="WP_094546346.1">
    <property type="nucleotide sequence ID" value="NZ_MQWB01000001.1"/>
</dbReference>
<keyword evidence="3" id="KW-1185">Reference proteome</keyword>
<dbReference type="InParanoid" id="A0A259TWX6"/>
<evidence type="ECO:0000313" key="2">
    <source>
        <dbReference type="EMBL" id="OZC02269.1"/>
    </source>
</evidence>
<accession>A0A259TWX6</accession>
<proteinExistence type="predicted"/>
<feature type="transmembrane region" description="Helical" evidence="1">
    <location>
        <begin position="66"/>
        <end position="87"/>
    </location>
</feature>
<name>A0A259TWX6_9BACT</name>
<feature type="transmembrane region" description="Helical" evidence="1">
    <location>
        <begin position="107"/>
        <end position="128"/>
    </location>
</feature>
<evidence type="ECO:0000256" key="1">
    <source>
        <dbReference type="SAM" id="Phobius"/>
    </source>
</evidence>
<gene>
    <name evidence="2" type="ORF">BSZ36_04275</name>
</gene>
<sequence length="222" mass="23214">MPQDRPPLRRSQPAARPEAAAHAHLRFIRETMARTGTFTAVPGWGGVAMGGTAVAAAWIAHQQPTVSAWLAVWAAEALIGFLIGLWATLLKARRSSAPVLSGQGRKFFLGLLPAVLVGVALTLAVYGFELDPTSKYDPRSIPVVSSLSLHLLPGIWLLCYGAGVAAAGTFSVRLVPMMGTAFMLIGAIALLAPSGWGDAFLALGFGGIHVVFGALIVRKHGG</sequence>
<dbReference type="EMBL" id="MQWB01000001">
    <property type="protein sequence ID" value="OZC02269.1"/>
    <property type="molecule type" value="Genomic_DNA"/>
</dbReference>
<comment type="caution">
    <text evidence="2">The sequence shown here is derived from an EMBL/GenBank/DDBJ whole genome shotgun (WGS) entry which is preliminary data.</text>
</comment>
<dbReference type="Proteomes" id="UP000216446">
    <property type="component" value="Unassembled WGS sequence"/>
</dbReference>
<organism evidence="2 3">
    <name type="scientific">Rubricoccus marinus</name>
    <dbReference type="NCBI Taxonomy" id="716817"/>
    <lineage>
        <taxon>Bacteria</taxon>
        <taxon>Pseudomonadati</taxon>
        <taxon>Rhodothermota</taxon>
        <taxon>Rhodothermia</taxon>
        <taxon>Rhodothermales</taxon>
        <taxon>Rubricoccaceae</taxon>
        <taxon>Rubricoccus</taxon>
    </lineage>
</organism>
<keyword evidence="1" id="KW-0472">Membrane</keyword>
<evidence type="ECO:0000313" key="3">
    <source>
        <dbReference type="Proteomes" id="UP000216446"/>
    </source>
</evidence>
<dbReference type="OrthoDB" id="9813033at2"/>
<dbReference type="AlphaFoldDB" id="A0A259TWX6"/>
<keyword evidence="1" id="KW-0812">Transmembrane</keyword>
<feature type="transmembrane region" description="Helical" evidence="1">
    <location>
        <begin position="148"/>
        <end position="167"/>
    </location>
</feature>
<protein>
    <submittedName>
        <fullName evidence="2">Uncharacterized protein</fullName>
    </submittedName>
</protein>
<feature type="transmembrane region" description="Helical" evidence="1">
    <location>
        <begin position="36"/>
        <end position="60"/>
    </location>
</feature>
<keyword evidence="1" id="KW-1133">Transmembrane helix</keyword>